<dbReference type="AlphaFoldDB" id="G8C0L7"/>
<dbReference type="EMBL" id="HE612868">
    <property type="protein sequence ID" value="CCE65732.1"/>
    <property type="molecule type" value="Genomic_DNA"/>
</dbReference>
<dbReference type="SUPFAM" id="SSF46565">
    <property type="entry name" value="Chaperone J-domain"/>
    <property type="match status" value="1"/>
</dbReference>
<accession>G8C0L7</accession>
<dbReference type="InterPro" id="IPR036869">
    <property type="entry name" value="J_dom_sf"/>
</dbReference>
<dbReference type="HOGENOM" id="CLU_074165_0_0_1"/>
<keyword evidence="3" id="KW-1185">Reference proteome</keyword>
<reference evidence="2 3" key="1">
    <citation type="journal article" date="2011" name="Proc. Natl. Acad. Sci. U.S.A.">
        <title>Evolutionary erosion of yeast sex chromosomes by mating-type switching accidents.</title>
        <authorList>
            <person name="Gordon J.L."/>
            <person name="Armisen D."/>
            <person name="Proux-Wera E."/>
            <person name="Oheigeartaigh S.S."/>
            <person name="Byrne K.P."/>
            <person name="Wolfe K.H."/>
        </authorList>
    </citation>
    <scope>NUCLEOTIDE SEQUENCE [LARGE SCALE GENOMIC DNA]</scope>
    <source>
        <strain evidence="3">ATCC 24235 / CBS 4417 / NBRC 1672 / NRRL Y-8282 / UCD 70-5</strain>
    </source>
</reference>
<dbReference type="Proteomes" id="UP000005666">
    <property type="component" value="Chromosome 13"/>
</dbReference>
<sequence length="295" mass="34919">MSILLARQSVTSRYPLTPAASINTLNHHLVIQWIRDYSNHQPRKLEVLHDNYWPKLVKNPSPFQIFNITNKNSIDKKELKKKYHFFVKLYHPDNNGKFNVSTHDCATNKFLTNDQKLKRFKIITDAYTKLTSDRVIDTSESYDMNRYNHQNWNTRYHHAYYNSEDWGDINGISKKDHTSNEEFNILTFFSCMLGLIMCIKCLALLNELEATLNKPIQLAPHKSMEENLISAYTNYGLDKDKQSRYKRFLWFRTYNIFLNKQSGFSREQFQEEMKKNDILLTELDNKSNSKSNPPP</sequence>
<protein>
    <recommendedName>
        <fullName evidence="1">J domain-containing protein</fullName>
    </recommendedName>
</protein>
<dbReference type="Gene3D" id="1.10.287.110">
    <property type="entry name" value="DnaJ domain"/>
    <property type="match status" value="1"/>
</dbReference>
<dbReference type="InterPro" id="IPR001623">
    <property type="entry name" value="DnaJ_domain"/>
</dbReference>
<dbReference type="KEGG" id="tpf:TPHA_0M01570"/>
<dbReference type="OMA" id="NAGTWED"/>
<proteinExistence type="predicted"/>
<gene>
    <name evidence="2" type="primary">TPHA0M01570</name>
    <name evidence="2" type="ordered locus">TPHA_0M01570</name>
</gene>
<evidence type="ECO:0000313" key="2">
    <source>
        <dbReference type="EMBL" id="CCE65732.1"/>
    </source>
</evidence>
<dbReference type="CDD" id="cd06257">
    <property type="entry name" value="DnaJ"/>
    <property type="match status" value="1"/>
</dbReference>
<dbReference type="GeneID" id="11531889"/>
<dbReference type="eggNOG" id="ENOG502RYTK">
    <property type="taxonomic scope" value="Eukaryota"/>
</dbReference>
<feature type="domain" description="J" evidence="1">
    <location>
        <begin position="61"/>
        <end position="146"/>
    </location>
</feature>
<evidence type="ECO:0000313" key="3">
    <source>
        <dbReference type="Proteomes" id="UP000005666"/>
    </source>
</evidence>
<organism evidence="2 3">
    <name type="scientific">Tetrapisispora phaffii (strain ATCC 24235 / CBS 4417 / NBRC 1672 / NRRL Y-8282 / UCD 70-5)</name>
    <name type="common">Yeast</name>
    <name type="synonym">Fabospora phaffii</name>
    <dbReference type="NCBI Taxonomy" id="1071381"/>
    <lineage>
        <taxon>Eukaryota</taxon>
        <taxon>Fungi</taxon>
        <taxon>Dikarya</taxon>
        <taxon>Ascomycota</taxon>
        <taxon>Saccharomycotina</taxon>
        <taxon>Saccharomycetes</taxon>
        <taxon>Saccharomycetales</taxon>
        <taxon>Saccharomycetaceae</taxon>
        <taxon>Tetrapisispora</taxon>
    </lineage>
</organism>
<evidence type="ECO:0000259" key="1">
    <source>
        <dbReference type="PROSITE" id="PS50076"/>
    </source>
</evidence>
<dbReference type="STRING" id="1071381.G8C0L7"/>
<name>G8C0L7_TETPH</name>
<dbReference type="OrthoDB" id="445556at2759"/>
<dbReference type="SMART" id="SM00271">
    <property type="entry name" value="DnaJ"/>
    <property type="match status" value="1"/>
</dbReference>
<dbReference type="PROSITE" id="PS50076">
    <property type="entry name" value="DNAJ_2"/>
    <property type="match status" value="1"/>
</dbReference>
<dbReference type="RefSeq" id="XP_003688166.1">
    <property type="nucleotide sequence ID" value="XM_003688118.1"/>
</dbReference>